<dbReference type="GO" id="GO:0022857">
    <property type="term" value="F:transmembrane transporter activity"/>
    <property type="evidence" value="ECO:0007669"/>
    <property type="project" value="InterPro"/>
</dbReference>
<dbReference type="PROSITE" id="PS50928">
    <property type="entry name" value="ABC_TM1"/>
    <property type="match status" value="1"/>
</dbReference>
<feature type="transmembrane region" description="Helical" evidence="7">
    <location>
        <begin position="442"/>
        <end position="463"/>
    </location>
</feature>
<sequence>MAANTRRKRVTLPVSPAAEAVGPASFRTGRGPAHAGVRLQSEGRLIRFLLLVALGGLAIGMVKAATPLYALALGAGKGEIGLITGAQPLMIALVSIPIGLAVGHYGPRALFVVGSLAAAAIHAAVAGTDSPWWLLAATAAASFFMPMRFVSTQSEFFHYLVAAGGRKAGWLRGAQLGGAFVLGPMLGGYLVSWIGYERTYWVIALVFLLPIMLAPGVLSGRCEARRRRTAEESGPILRQLGKIFRHPEILETSLIDLASHAALMFYTVFIMVLALEQFHVSREAATHLIAIQGFSFMSALFLLDGLLCRLGRELFYGFSFGSAILGLLLLGTGRELLHVQIGGAFLGIGLGMLGIANMVRLAAVSEKLGRGTVAGASTLSGPLGGMLGTLGGGFASQWIPLQHIFMGLMTAMTIIAIFTLYREKHGLTSRALAWTVSALASVFGRVLGLSVYVLFPAALLLLWQLSAHYGWTSPQILPPPAIVWATLTDLFSSGEIATNLGISLSRVFQGFALGGGIGLVLGFAIGLSRTVEAYLGPIFKALASVPILGWIPLLIVLLGIDEALKVVVIAIGCVVPVTLNALEGVRGVPKGYVEVARVFRFSRRQLLRKVVIPAAIPPIFSGISLSLSHAWKAMVAVELMASSEGIGFLMVMGRQLFQLDVVLATILVIGAVGLILDQLLRLIERYLTRWRPSVAR</sequence>
<evidence type="ECO:0000256" key="7">
    <source>
        <dbReference type="RuleBase" id="RU363032"/>
    </source>
</evidence>
<evidence type="ECO:0000256" key="1">
    <source>
        <dbReference type="ARBA" id="ARBA00004651"/>
    </source>
</evidence>
<feature type="transmembrane region" description="Helical" evidence="7">
    <location>
        <begin position="82"/>
        <end position="102"/>
    </location>
</feature>
<keyword evidence="4 7" id="KW-0812">Transmembrane</keyword>
<dbReference type="AlphaFoldDB" id="A0A250L305"/>
<evidence type="ECO:0000256" key="2">
    <source>
        <dbReference type="ARBA" id="ARBA00022448"/>
    </source>
</evidence>
<feature type="transmembrane region" description="Helical" evidence="7">
    <location>
        <begin position="539"/>
        <end position="560"/>
    </location>
</feature>
<feature type="transmembrane region" description="Helical" evidence="7">
    <location>
        <begin position="200"/>
        <end position="218"/>
    </location>
</feature>
<dbReference type="FunFam" id="1.10.3720.10:FF:000003">
    <property type="entry name" value="Aliphatic sulfonate ABC transporter permease"/>
    <property type="match status" value="1"/>
</dbReference>
<gene>
    <name evidence="9" type="ORF">sS8_5117</name>
</gene>
<dbReference type="InterPro" id="IPR036259">
    <property type="entry name" value="MFS_trans_sf"/>
</dbReference>
<feature type="transmembrane region" description="Helical" evidence="7">
    <location>
        <begin position="371"/>
        <end position="395"/>
    </location>
</feature>
<dbReference type="GO" id="GO:0005886">
    <property type="term" value="C:plasma membrane"/>
    <property type="evidence" value="ECO:0007669"/>
    <property type="project" value="UniProtKB-SubCell"/>
</dbReference>
<feature type="transmembrane region" description="Helical" evidence="7">
    <location>
        <begin position="132"/>
        <end position="150"/>
    </location>
</feature>
<evidence type="ECO:0000313" key="9">
    <source>
        <dbReference type="EMBL" id="BBA37039.1"/>
    </source>
</evidence>
<keyword evidence="2 7" id="KW-0813">Transport</keyword>
<dbReference type="Pfam" id="PF00528">
    <property type="entry name" value="BPD_transp_1"/>
    <property type="match status" value="1"/>
</dbReference>
<comment type="subcellular location">
    <subcellularLocation>
        <location evidence="1 7">Cell membrane</location>
        <topology evidence="1 7">Multi-pass membrane protein</topology>
    </subcellularLocation>
</comment>
<feature type="transmembrane region" description="Helical" evidence="7">
    <location>
        <begin position="659"/>
        <end position="680"/>
    </location>
</feature>
<accession>A0A250L305</accession>
<dbReference type="EMBL" id="AP017928">
    <property type="protein sequence ID" value="BBA37039.1"/>
    <property type="molecule type" value="Genomic_DNA"/>
</dbReference>
<feature type="transmembrane region" description="Helical" evidence="7">
    <location>
        <begin position="254"/>
        <end position="275"/>
    </location>
</feature>
<comment type="similarity">
    <text evidence="7">Belongs to the binding-protein-dependent transport system permease family.</text>
</comment>
<feature type="transmembrane region" description="Helical" evidence="7">
    <location>
        <begin position="170"/>
        <end position="194"/>
    </location>
</feature>
<dbReference type="Pfam" id="PF07690">
    <property type="entry name" value="MFS_1"/>
    <property type="match status" value="1"/>
</dbReference>
<dbReference type="PANTHER" id="PTHR30151">
    <property type="entry name" value="ALKANE SULFONATE ABC TRANSPORTER-RELATED, MEMBRANE SUBUNIT"/>
    <property type="match status" value="1"/>
</dbReference>
<feature type="transmembrane region" description="Helical" evidence="7">
    <location>
        <begin position="507"/>
        <end position="527"/>
    </location>
</feature>
<dbReference type="InterPro" id="IPR035906">
    <property type="entry name" value="MetI-like_sf"/>
</dbReference>
<feature type="transmembrane region" description="Helical" evidence="7">
    <location>
        <begin position="314"/>
        <end position="331"/>
    </location>
</feature>
<keyword evidence="6 7" id="KW-0472">Membrane</keyword>
<evidence type="ECO:0000256" key="4">
    <source>
        <dbReference type="ARBA" id="ARBA00022692"/>
    </source>
</evidence>
<dbReference type="KEGG" id="mmai:sS8_5117"/>
<evidence type="ECO:0000259" key="8">
    <source>
        <dbReference type="PROSITE" id="PS50928"/>
    </source>
</evidence>
<feature type="transmembrane region" description="Helical" evidence="7">
    <location>
        <begin position="109"/>
        <end position="126"/>
    </location>
</feature>
<feature type="transmembrane region" description="Helical" evidence="7">
    <location>
        <begin position="606"/>
        <end position="627"/>
    </location>
</feature>
<dbReference type="InterPro" id="IPR011701">
    <property type="entry name" value="MFS"/>
</dbReference>
<evidence type="ECO:0000256" key="3">
    <source>
        <dbReference type="ARBA" id="ARBA00022475"/>
    </source>
</evidence>
<dbReference type="GO" id="GO:0042918">
    <property type="term" value="P:alkanesulfonate transmembrane transport"/>
    <property type="evidence" value="ECO:0007669"/>
    <property type="project" value="UniProtKB-ARBA"/>
</dbReference>
<name>A0A250L305_9GAMM</name>
<feature type="transmembrane region" description="Helical" evidence="7">
    <location>
        <begin position="287"/>
        <end position="307"/>
    </location>
</feature>
<reference evidence="9 10" key="1">
    <citation type="submission" date="2016-12" db="EMBL/GenBank/DDBJ databases">
        <title>Genome sequencing of Methylocaldum marinum.</title>
        <authorList>
            <person name="Takeuchi M."/>
            <person name="Kamagata Y."/>
            <person name="Hiraoka S."/>
            <person name="Oshima K."/>
            <person name="Hattori M."/>
            <person name="Iwasaki W."/>
        </authorList>
    </citation>
    <scope>NUCLEOTIDE SEQUENCE [LARGE SCALE GENOMIC DNA]</scope>
    <source>
        <strain evidence="9 10">S8</strain>
    </source>
</reference>
<dbReference type="CDD" id="cd06261">
    <property type="entry name" value="TM_PBP2"/>
    <property type="match status" value="1"/>
</dbReference>
<dbReference type="InterPro" id="IPR000515">
    <property type="entry name" value="MetI-like"/>
</dbReference>
<evidence type="ECO:0000256" key="5">
    <source>
        <dbReference type="ARBA" id="ARBA00022989"/>
    </source>
</evidence>
<feature type="transmembrane region" description="Helical" evidence="7">
    <location>
        <begin position="566"/>
        <end position="585"/>
    </location>
</feature>
<protein>
    <recommendedName>
        <fullName evidence="8">ABC transmembrane type-1 domain-containing protein</fullName>
    </recommendedName>
</protein>
<proteinExistence type="inferred from homology"/>
<keyword evidence="3" id="KW-1003">Cell membrane</keyword>
<dbReference type="Proteomes" id="UP000266313">
    <property type="component" value="Chromosome"/>
</dbReference>
<keyword evidence="10" id="KW-1185">Reference proteome</keyword>
<feature type="domain" description="ABC transmembrane type-1" evidence="8">
    <location>
        <begin position="500"/>
        <end position="680"/>
    </location>
</feature>
<dbReference type="SUPFAM" id="SSF161098">
    <property type="entry name" value="MetI-like"/>
    <property type="match status" value="1"/>
</dbReference>
<evidence type="ECO:0000313" key="10">
    <source>
        <dbReference type="Proteomes" id="UP000266313"/>
    </source>
</evidence>
<keyword evidence="5 7" id="KW-1133">Transmembrane helix</keyword>
<dbReference type="Gene3D" id="1.20.1250.20">
    <property type="entry name" value="MFS general substrate transporter like domains"/>
    <property type="match status" value="1"/>
</dbReference>
<feature type="transmembrane region" description="Helical" evidence="7">
    <location>
        <begin position="401"/>
        <end position="421"/>
    </location>
</feature>
<dbReference type="OrthoDB" id="8138334at2"/>
<organism evidence="9 10">
    <name type="scientific">Methylocaldum marinum</name>
    <dbReference type="NCBI Taxonomy" id="1432792"/>
    <lineage>
        <taxon>Bacteria</taxon>
        <taxon>Pseudomonadati</taxon>
        <taxon>Pseudomonadota</taxon>
        <taxon>Gammaproteobacteria</taxon>
        <taxon>Methylococcales</taxon>
        <taxon>Methylococcaceae</taxon>
        <taxon>Methylocaldum</taxon>
    </lineage>
</organism>
<evidence type="ECO:0000256" key="6">
    <source>
        <dbReference type="ARBA" id="ARBA00023136"/>
    </source>
</evidence>
<dbReference type="SUPFAM" id="SSF103473">
    <property type="entry name" value="MFS general substrate transporter"/>
    <property type="match status" value="1"/>
</dbReference>
<dbReference type="Gene3D" id="1.10.3720.10">
    <property type="entry name" value="MetI-like"/>
    <property type="match status" value="1"/>
</dbReference>
<feature type="transmembrane region" description="Helical" evidence="7">
    <location>
        <begin position="337"/>
        <end position="359"/>
    </location>
</feature>
<dbReference type="RefSeq" id="WP_145986675.1">
    <property type="nucleotide sequence ID" value="NZ_AP017928.1"/>
</dbReference>
<dbReference type="PANTHER" id="PTHR30151:SF38">
    <property type="entry name" value="ALIPHATIC SULFONATES TRANSPORT PERMEASE PROTEIN SSUC-RELATED"/>
    <property type="match status" value="1"/>
</dbReference>
<feature type="transmembrane region" description="Helical" evidence="7">
    <location>
        <begin position="48"/>
        <end position="70"/>
    </location>
</feature>